<feature type="non-terminal residue" evidence="1">
    <location>
        <position position="62"/>
    </location>
</feature>
<protein>
    <submittedName>
        <fullName evidence="1">Uncharacterized protein</fullName>
    </submittedName>
</protein>
<sequence length="62" mass="6785">MKVWITAIAIVGTLFVIGDRNPQLRQSLEEVLQEIITGEPSREKYAGSVRIIDGDTLDLGGT</sequence>
<gene>
    <name evidence="1" type="ORF">E4L95_23805</name>
</gene>
<name>A0A4Z1B822_9RHOB</name>
<evidence type="ECO:0000313" key="2">
    <source>
        <dbReference type="Proteomes" id="UP000297972"/>
    </source>
</evidence>
<dbReference type="Proteomes" id="UP000297972">
    <property type="component" value="Unassembled WGS sequence"/>
</dbReference>
<dbReference type="AlphaFoldDB" id="A0A4Z1B822"/>
<comment type="caution">
    <text evidence="1">The sequence shown here is derived from an EMBL/GenBank/DDBJ whole genome shotgun (WGS) entry which is preliminary data.</text>
</comment>
<proteinExistence type="predicted"/>
<organism evidence="1 2">
    <name type="scientific">Paracoccus liaowanqingii</name>
    <dbReference type="NCBI Taxonomy" id="2560053"/>
    <lineage>
        <taxon>Bacteria</taxon>
        <taxon>Pseudomonadati</taxon>
        <taxon>Pseudomonadota</taxon>
        <taxon>Alphaproteobacteria</taxon>
        <taxon>Rhodobacterales</taxon>
        <taxon>Paracoccaceae</taxon>
        <taxon>Paracoccus</taxon>
    </lineage>
</organism>
<accession>A0A4Z1B822</accession>
<reference evidence="1 2" key="1">
    <citation type="submission" date="2019-03" db="EMBL/GenBank/DDBJ databases">
        <authorList>
            <person name="Li J."/>
        </authorList>
    </citation>
    <scope>NUCLEOTIDE SEQUENCE [LARGE SCALE GENOMIC DNA]</scope>
    <source>
        <strain evidence="1 2">3058</strain>
    </source>
</reference>
<dbReference type="EMBL" id="SRPG01000700">
    <property type="protein sequence ID" value="TGN31161.1"/>
    <property type="molecule type" value="Genomic_DNA"/>
</dbReference>
<keyword evidence="2" id="KW-1185">Reference proteome</keyword>
<evidence type="ECO:0000313" key="1">
    <source>
        <dbReference type="EMBL" id="TGN31161.1"/>
    </source>
</evidence>
<dbReference type="RefSeq" id="WP_135819571.1">
    <property type="nucleotide sequence ID" value="NZ_SRPG01000700.1"/>
</dbReference>